<evidence type="ECO:0000313" key="1">
    <source>
        <dbReference type="EMBL" id="KAL1131067.1"/>
    </source>
</evidence>
<name>A0ABD0YUS0_9HEMI</name>
<dbReference type="AlphaFoldDB" id="A0ABD0YUS0"/>
<dbReference type="Proteomes" id="UP001558652">
    <property type="component" value="Unassembled WGS sequence"/>
</dbReference>
<organism evidence="1 2">
    <name type="scientific">Ranatra chinensis</name>
    <dbReference type="NCBI Taxonomy" id="642074"/>
    <lineage>
        <taxon>Eukaryota</taxon>
        <taxon>Metazoa</taxon>
        <taxon>Ecdysozoa</taxon>
        <taxon>Arthropoda</taxon>
        <taxon>Hexapoda</taxon>
        <taxon>Insecta</taxon>
        <taxon>Pterygota</taxon>
        <taxon>Neoptera</taxon>
        <taxon>Paraneoptera</taxon>
        <taxon>Hemiptera</taxon>
        <taxon>Heteroptera</taxon>
        <taxon>Panheteroptera</taxon>
        <taxon>Nepomorpha</taxon>
        <taxon>Nepidae</taxon>
        <taxon>Ranatrinae</taxon>
        <taxon>Ranatra</taxon>
    </lineage>
</organism>
<reference evidence="1 2" key="1">
    <citation type="submission" date="2024-07" db="EMBL/GenBank/DDBJ databases">
        <title>Chromosome-level genome assembly of the water stick insect Ranatra chinensis (Heteroptera: Nepidae).</title>
        <authorList>
            <person name="Liu X."/>
        </authorList>
    </citation>
    <scope>NUCLEOTIDE SEQUENCE [LARGE SCALE GENOMIC DNA]</scope>
    <source>
        <strain evidence="1">Cailab_2021Rc</strain>
        <tissue evidence="1">Muscle</tissue>
    </source>
</reference>
<accession>A0ABD0YUS0</accession>
<proteinExistence type="predicted"/>
<keyword evidence="2" id="KW-1185">Reference proteome</keyword>
<sequence length="338" mass="38714">MRSCRRQWSGAYSYFLLRIPPNMMSPLHSRPVISCLDADNSQRNTLARSLHRAPRSVSDSLDSYQLQSGPTLMPAISLDNSNGFRLTGTFSGGIRGCDMYRYDVLEWWRLGLIGSEIERQTLITLLHHFSGLRSDAKSWCDVRLGTYQSTSSMVRRTLDWKAWVLPRFDIFTDAHSSTPRISVEKVPEKFVLAIEVSPFQSSVGIPRYSPVKRKEAKIVVIPLPTYLWEELRRQRVKGGYPWTHLYKPPYDEATFLATIFALFPPITFDGIPIPPASCARYLGLYIDKRVSKRHRPKQKIRTVTKLALGNKLTIYNMVLKPTRIYGTKLWGISVSQKV</sequence>
<dbReference type="EMBL" id="JBFDAA010000007">
    <property type="protein sequence ID" value="KAL1131067.1"/>
    <property type="molecule type" value="Genomic_DNA"/>
</dbReference>
<evidence type="ECO:0000313" key="2">
    <source>
        <dbReference type="Proteomes" id="UP001558652"/>
    </source>
</evidence>
<comment type="caution">
    <text evidence="1">The sequence shown here is derived from an EMBL/GenBank/DDBJ whole genome shotgun (WGS) entry which is preliminary data.</text>
</comment>
<gene>
    <name evidence="1" type="ORF">AAG570_012304</name>
</gene>
<protein>
    <submittedName>
        <fullName evidence="1">Uncharacterized protein</fullName>
    </submittedName>
</protein>